<comment type="caution">
    <text evidence="3">The sequence shown here is derived from an EMBL/GenBank/DDBJ whole genome shotgun (WGS) entry which is preliminary data.</text>
</comment>
<dbReference type="RefSeq" id="WP_126923114.1">
    <property type="nucleotide sequence ID" value="NZ_ML133692.1"/>
</dbReference>
<evidence type="ECO:0000256" key="1">
    <source>
        <dbReference type="ARBA" id="ARBA00008270"/>
    </source>
</evidence>
<dbReference type="EMBL" id="RJTH01000007">
    <property type="protein sequence ID" value="RUM23726.1"/>
    <property type="molecule type" value="Genomic_DNA"/>
</dbReference>
<dbReference type="AlphaFoldDB" id="A0A3S0QNL3"/>
<sequence>MHTISYVTVDVFTSTRFEGNPLAVISDARGLTDAAMQKIATEFNYSEVTFVLPPEDPENTARVRIFTPTMEIPFAGHPNVGTAYVLGQRAEIFGKPVGDRLRFEEKAGIVEVSLKRSGGSVTAAAIRAPEPLSIGDTITTETIARCVTLDPGVIVTSTHAPVFASVGLNFAVAELNGLDALAAARPNLAGFQAAAGRQTTSGHDFSLFLYVKTSENPWNIRARMFAPLDNVPEDPATGSASAALSAYLVSLAPDADRNIRVTIEQGVEMGRRSIIAVDVMKSGGIVTDVVISGSCVPVMRGEIVLQD</sequence>
<evidence type="ECO:0000313" key="3">
    <source>
        <dbReference type="EMBL" id="RUM23726.1"/>
    </source>
</evidence>
<evidence type="ECO:0000256" key="2">
    <source>
        <dbReference type="PIRSR" id="PIRSR016184-1"/>
    </source>
</evidence>
<comment type="similarity">
    <text evidence="1">Belongs to the PhzF family.</text>
</comment>
<gene>
    <name evidence="3" type="ORF">EFQ99_20905</name>
</gene>
<dbReference type="PIRSF" id="PIRSF016184">
    <property type="entry name" value="PhzC_PhzF"/>
    <property type="match status" value="1"/>
</dbReference>
<dbReference type="NCBIfam" id="TIGR00654">
    <property type="entry name" value="PhzF_family"/>
    <property type="match status" value="1"/>
</dbReference>
<proteinExistence type="inferred from homology"/>
<dbReference type="SUPFAM" id="SSF54506">
    <property type="entry name" value="Diaminopimelate epimerase-like"/>
    <property type="match status" value="1"/>
</dbReference>
<dbReference type="Proteomes" id="UP000278823">
    <property type="component" value="Unassembled WGS sequence"/>
</dbReference>
<accession>A0A3S0QNL3</accession>
<dbReference type="Gene3D" id="3.10.310.10">
    <property type="entry name" value="Diaminopimelate Epimerase, Chain A, domain 1"/>
    <property type="match status" value="2"/>
</dbReference>
<dbReference type="InterPro" id="IPR003719">
    <property type="entry name" value="Phenazine_PhzF-like"/>
</dbReference>
<dbReference type="OrthoDB" id="9788221at2"/>
<name>A0A3S0QNL3_9HYPH</name>
<dbReference type="GO" id="GO:0016853">
    <property type="term" value="F:isomerase activity"/>
    <property type="evidence" value="ECO:0007669"/>
    <property type="project" value="TreeGrafter"/>
</dbReference>
<keyword evidence="4" id="KW-1185">Reference proteome</keyword>
<reference evidence="4" key="1">
    <citation type="submission" date="2018-11" db="EMBL/GenBank/DDBJ databases">
        <title>Rhizobium chutanense sp. nov., isolated from root nodules of Phaseolus vulgaris in China.</title>
        <authorList>
            <person name="Huo Y."/>
        </authorList>
    </citation>
    <scope>NUCLEOTIDE SEQUENCE [LARGE SCALE GENOMIC DNA]</scope>
    <source>
        <strain evidence="4">CCBAU 65647</strain>
    </source>
</reference>
<dbReference type="PANTHER" id="PTHR13774:SF32">
    <property type="entry name" value="ANTISENSE-ENHANCING SEQUENCE 1"/>
    <property type="match status" value="1"/>
</dbReference>
<dbReference type="GO" id="GO:0005737">
    <property type="term" value="C:cytoplasm"/>
    <property type="evidence" value="ECO:0007669"/>
    <property type="project" value="TreeGrafter"/>
</dbReference>
<dbReference type="Pfam" id="PF02567">
    <property type="entry name" value="PhzC-PhzF"/>
    <property type="match status" value="1"/>
</dbReference>
<dbReference type="PANTHER" id="PTHR13774">
    <property type="entry name" value="PHENAZINE BIOSYNTHESIS PROTEIN"/>
    <property type="match status" value="1"/>
</dbReference>
<evidence type="ECO:0000313" key="4">
    <source>
        <dbReference type="Proteomes" id="UP000278823"/>
    </source>
</evidence>
<protein>
    <submittedName>
        <fullName evidence="3">PhzF family phenazine biosynthesis protein</fullName>
    </submittedName>
</protein>
<organism evidence="3 4">
    <name type="scientific">Rhizobium vallis</name>
    <dbReference type="NCBI Taxonomy" id="634290"/>
    <lineage>
        <taxon>Bacteria</taxon>
        <taxon>Pseudomonadati</taxon>
        <taxon>Pseudomonadota</taxon>
        <taxon>Alphaproteobacteria</taxon>
        <taxon>Hyphomicrobiales</taxon>
        <taxon>Rhizobiaceae</taxon>
        <taxon>Rhizobium/Agrobacterium group</taxon>
        <taxon>Rhizobium</taxon>
    </lineage>
</organism>
<feature type="active site" evidence="2">
    <location>
        <position position="47"/>
    </location>
</feature>